<comment type="caution">
    <text evidence="1">The sequence shown here is derived from an EMBL/GenBank/DDBJ whole genome shotgun (WGS) entry which is preliminary data.</text>
</comment>
<organism evidence="1 2">
    <name type="scientific">Trichoderma lentiforme</name>
    <dbReference type="NCBI Taxonomy" id="1567552"/>
    <lineage>
        <taxon>Eukaryota</taxon>
        <taxon>Fungi</taxon>
        <taxon>Dikarya</taxon>
        <taxon>Ascomycota</taxon>
        <taxon>Pezizomycotina</taxon>
        <taxon>Sordariomycetes</taxon>
        <taxon>Hypocreomycetidae</taxon>
        <taxon>Hypocreales</taxon>
        <taxon>Hypocreaceae</taxon>
        <taxon>Trichoderma</taxon>
    </lineage>
</organism>
<dbReference type="Proteomes" id="UP000801864">
    <property type="component" value="Unassembled WGS sequence"/>
</dbReference>
<dbReference type="EMBL" id="QLNT01000004">
    <property type="protein sequence ID" value="KAF3075154.1"/>
    <property type="molecule type" value="Genomic_DNA"/>
</dbReference>
<gene>
    <name evidence="1" type="ORF">CFAM422_002572</name>
</gene>
<evidence type="ECO:0000313" key="1">
    <source>
        <dbReference type="EMBL" id="KAF3075154.1"/>
    </source>
</evidence>
<proteinExistence type="predicted"/>
<protein>
    <submittedName>
        <fullName evidence="1">Uncharacterized protein</fullName>
    </submittedName>
</protein>
<name>A0A9P4XKW6_9HYPO</name>
<dbReference type="AlphaFoldDB" id="A0A9P4XKW6"/>
<sequence>MENCLPLLNTVEALQGRDGDKDDNSLLAVANFDLFKIPKSACELQDIRLGPLPVLLHRSQ</sequence>
<reference evidence="1 2" key="1">
    <citation type="submission" date="2018-06" db="EMBL/GenBank/DDBJ databases">
        <title>Genome analysis of cellulolytic fungus Trichoderma lentiforme CFAM-422.</title>
        <authorList>
            <person name="Steindorff A.S."/>
            <person name="Formighieri E.F."/>
            <person name="Midorikawa G.E.O."/>
            <person name="Tamietti M.S."/>
            <person name="Ramos E.Z."/>
            <person name="Silva A.S."/>
            <person name="Bon E.P.S."/>
            <person name="Mendes T.D."/>
            <person name="Damaso M.C.T."/>
            <person name="Favaro L.C.L."/>
        </authorList>
    </citation>
    <scope>NUCLEOTIDE SEQUENCE [LARGE SCALE GENOMIC DNA]</scope>
    <source>
        <strain evidence="1 2">CFAM-422</strain>
    </source>
</reference>
<accession>A0A9P4XKW6</accession>
<keyword evidence="2" id="KW-1185">Reference proteome</keyword>
<evidence type="ECO:0000313" key="2">
    <source>
        <dbReference type="Proteomes" id="UP000801864"/>
    </source>
</evidence>